<dbReference type="EMBL" id="CP036287">
    <property type="protein sequence ID" value="QDU69078.1"/>
    <property type="molecule type" value="Genomic_DNA"/>
</dbReference>
<keyword evidence="7 10" id="KW-0949">S-adenosyl-L-methionine</keyword>
<gene>
    <name evidence="14" type="primary">rsmE</name>
    <name evidence="14" type="ORF">Pla133_41940</name>
</gene>
<keyword evidence="4 10" id="KW-0698">rRNA processing</keyword>
<dbReference type="KEGG" id="pbap:Pla133_41940"/>
<evidence type="ECO:0000256" key="6">
    <source>
        <dbReference type="ARBA" id="ARBA00022679"/>
    </source>
</evidence>
<evidence type="ECO:0000256" key="1">
    <source>
        <dbReference type="ARBA" id="ARBA00004496"/>
    </source>
</evidence>
<dbReference type="PANTHER" id="PTHR30027">
    <property type="entry name" value="RIBOSOMAL RNA SMALL SUBUNIT METHYLTRANSFERASE E"/>
    <property type="match status" value="1"/>
</dbReference>
<evidence type="ECO:0000256" key="9">
    <source>
        <dbReference type="ARBA" id="ARBA00047944"/>
    </source>
</evidence>
<feature type="compositionally biased region" description="Basic and acidic residues" evidence="11">
    <location>
        <begin position="79"/>
        <end position="90"/>
    </location>
</feature>
<feature type="region of interest" description="Disordered" evidence="11">
    <location>
        <begin position="1"/>
        <end position="34"/>
    </location>
</feature>
<evidence type="ECO:0000256" key="5">
    <source>
        <dbReference type="ARBA" id="ARBA00022603"/>
    </source>
</evidence>
<comment type="similarity">
    <text evidence="2 10">Belongs to the RNA methyltransferase RsmE family.</text>
</comment>
<keyword evidence="5 10" id="KW-0489">Methyltransferase</keyword>
<dbReference type="GO" id="GO:0070042">
    <property type="term" value="F:rRNA (uridine-N3-)-methyltransferase activity"/>
    <property type="evidence" value="ECO:0007669"/>
    <property type="project" value="TreeGrafter"/>
</dbReference>
<dbReference type="Proteomes" id="UP000316921">
    <property type="component" value="Chromosome"/>
</dbReference>
<evidence type="ECO:0000256" key="7">
    <source>
        <dbReference type="ARBA" id="ARBA00022691"/>
    </source>
</evidence>
<evidence type="ECO:0000256" key="4">
    <source>
        <dbReference type="ARBA" id="ARBA00022552"/>
    </source>
</evidence>
<comment type="subcellular location">
    <subcellularLocation>
        <location evidence="1 10">Cytoplasm</location>
    </subcellularLocation>
</comment>
<evidence type="ECO:0000259" key="13">
    <source>
        <dbReference type="Pfam" id="PF20260"/>
    </source>
</evidence>
<dbReference type="Pfam" id="PF04452">
    <property type="entry name" value="Methyltrans_RNA"/>
    <property type="match status" value="1"/>
</dbReference>
<keyword evidence="15" id="KW-1185">Reference proteome</keyword>
<dbReference type="PIRSF" id="PIRSF015601">
    <property type="entry name" value="MTase_slr0722"/>
    <property type="match status" value="1"/>
</dbReference>
<comment type="function">
    <text evidence="8 10">Specifically methylates the N3 position of the uracil ring of uridine 1498 (m3U1498) in 16S rRNA. Acts on the fully assembled 30S ribosomal subunit.</text>
</comment>
<dbReference type="GO" id="GO:0005737">
    <property type="term" value="C:cytoplasm"/>
    <property type="evidence" value="ECO:0007669"/>
    <property type="project" value="UniProtKB-SubCell"/>
</dbReference>
<dbReference type="Gene3D" id="3.40.1280.10">
    <property type="match status" value="1"/>
</dbReference>
<feature type="domain" description="Ribosomal RNA small subunit methyltransferase E PUA-like" evidence="13">
    <location>
        <begin position="35"/>
        <end position="80"/>
    </location>
</feature>
<dbReference type="InterPro" id="IPR046887">
    <property type="entry name" value="RsmE_PUA-like"/>
</dbReference>
<feature type="compositionally biased region" description="Basic and acidic residues" evidence="11">
    <location>
        <begin position="1"/>
        <end position="15"/>
    </location>
</feature>
<reference evidence="14 15" key="1">
    <citation type="submission" date="2019-02" db="EMBL/GenBank/DDBJ databases">
        <title>Deep-cultivation of Planctomycetes and their phenomic and genomic characterization uncovers novel biology.</title>
        <authorList>
            <person name="Wiegand S."/>
            <person name="Jogler M."/>
            <person name="Boedeker C."/>
            <person name="Pinto D."/>
            <person name="Vollmers J."/>
            <person name="Rivas-Marin E."/>
            <person name="Kohn T."/>
            <person name="Peeters S.H."/>
            <person name="Heuer A."/>
            <person name="Rast P."/>
            <person name="Oberbeckmann S."/>
            <person name="Bunk B."/>
            <person name="Jeske O."/>
            <person name="Meyerdierks A."/>
            <person name="Storesund J.E."/>
            <person name="Kallscheuer N."/>
            <person name="Luecker S."/>
            <person name="Lage O.M."/>
            <person name="Pohl T."/>
            <person name="Merkel B.J."/>
            <person name="Hornburger P."/>
            <person name="Mueller R.-W."/>
            <person name="Bruemmer F."/>
            <person name="Labrenz M."/>
            <person name="Spormann A.M."/>
            <person name="Op den Camp H."/>
            <person name="Overmann J."/>
            <person name="Amann R."/>
            <person name="Jetten M.S.M."/>
            <person name="Mascher T."/>
            <person name="Medema M.H."/>
            <person name="Devos D.P."/>
            <person name="Kaster A.-K."/>
            <person name="Ovreas L."/>
            <person name="Rohde M."/>
            <person name="Galperin M.Y."/>
            <person name="Jogler C."/>
        </authorList>
    </citation>
    <scope>NUCLEOTIDE SEQUENCE [LARGE SCALE GENOMIC DNA]</scope>
    <source>
        <strain evidence="14 15">Pla133</strain>
    </source>
</reference>
<evidence type="ECO:0000256" key="11">
    <source>
        <dbReference type="SAM" id="MobiDB-lite"/>
    </source>
</evidence>
<evidence type="ECO:0000256" key="2">
    <source>
        <dbReference type="ARBA" id="ARBA00005528"/>
    </source>
</evidence>
<dbReference type="GO" id="GO:0070475">
    <property type="term" value="P:rRNA base methylation"/>
    <property type="evidence" value="ECO:0007669"/>
    <property type="project" value="TreeGrafter"/>
</dbReference>
<name>A0A518BQ33_9BACT</name>
<dbReference type="InterPro" id="IPR029028">
    <property type="entry name" value="Alpha/beta_knot_MTases"/>
</dbReference>
<dbReference type="SUPFAM" id="SSF75217">
    <property type="entry name" value="alpha/beta knot"/>
    <property type="match status" value="1"/>
</dbReference>
<organism evidence="14 15">
    <name type="scientific">Engelhardtia mirabilis</name>
    <dbReference type="NCBI Taxonomy" id="2528011"/>
    <lineage>
        <taxon>Bacteria</taxon>
        <taxon>Pseudomonadati</taxon>
        <taxon>Planctomycetota</taxon>
        <taxon>Planctomycetia</taxon>
        <taxon>Planctomycetia incertae sedis</taxon>
        <taxon>Engelhardtia</taxon>
    </lineage>
</organism>
<proteinExistence type="inferred from homology"/>
<dbReference type="InterPro" id="IPR046886">
    <property type="entry name" value="RsmE_MTase_dom"/>
</dbReference>
<evidence type="ECO:0000256" key="10">
    <source>
        <dbReference type="PIRNR" id="PIRNR015601"/>
    </source>
</evidence>
<feature type="region of interest" description="Disordered" evidence="11">
    <location>
        <begin position="79"/>
        <end position="98"/>
    </location>
</feature>
<dbReference type="InterPro" id="IPR029026">
    <property type="entry name" value="tRNA_m1G_MTases_N"/>
</dbReference>
<protein>
    <recommendedName>
        <fullName evidence="10">Ribosomal RNA small subunit methyltransferase E</fullName>
        <ecNumber evidence="10">2.1.1.193</ecNumber>
    </recommendedName>
</protein>
<dbReference type="PANTHER" id="PTHR30027:SF3">
    <property type="entry name" value="16S RRNA (URACIL(1498)-N(3))-METHYLTRANSFERASE"/>
    <property type="match status" value="1"/>
</dbReference>
<feature type="domain" description="Ribosomal RNA small subunit methyltransferase E methyltransferase" evidence="12">
    <location>
        <begin position="98"/>
        <end position="256"/>
    </location>
</feature>
<evidence type="ECO:0000256" key="8">
    <source>
        <dbReference type="ARBA" id="ARBA00025699"/>
    </source>
</evidence>
<dbReference type="AlphaFoldDB" id="A0A518BQ33"/>
<evidence type="ECO:0000256" key="3">
    <source>
        <dbReference type="ARBA" id="ARBA00022490"/>
    </source>
</evidence>
<evidence type="ECO:0000313" key="14">
    <source>
        <dbReference type="EMBL" id="QDU69078.1"/>
    </source>
</evidence>
<comment type="catalytic activity">
    <reaction evidence="9 10">
        <text>uridine(1498) in 16S rRNA + S-adenosyl-L-methionine = N(3)-methyluridine(1498) in 16S rRNA + S-adenosyl-L-homocysteine + H(+)</text>
        <dbReference type="Rhea" id="RHEA:42920"/>
        <dbReference type="Rhea" id="RHEA-COMP:10283"/>
        <dbReference type="Rhea" id="RHEA-COMP:10284"/>
        <dbReference type="ChEBI" id="CHEBI:15378"/>
        <dbReference type="ChEBI" id="CHEBI:57856"/>
        <dbReference type="ChEBI" id="CHEBI:59789"/>
        <dbReference type="ChEBI" id="CHEBI:65315"/>
        <dbReference type="ChEBI" id="CHEBI:74502"/>
        <dbReference type="EC" id="2.1.1.193"/>
    </reaction>
</comment>
<dbReference type="CDD" id="cd18084">
    <property type="entry name" value="RsmE-like"/>
    <property type="match status" value="1"/>
</dbReference>
<evidence type="ECO:0000259" key="12">
    <source>
        <dbReference type="Pfam" id="PF04452"/>
    </source>
</evidence>
<accession>A0A518BQ33</accession>
<dbReference type="InterPro" id="IPR015947">
    <property type="entry name" value="PUA-like_sf"/>
</dbReference>
<dbReference type="Pfam" id="PF20260">
    <property type="entry name" value="PUA_4"/>
    <property type="match status" value="1"/>
</dbReference>
<keyword evidence="3 10" id="KW-0963">Cytoplasm</keyword>
<dbReference type="SUPFAM" id="SSF88697">
    <property type="entry name" value="PUA domain-like"/>
    <property type="match status" value="1"/>
</dbReference>
<dbReference type="InterPro" id="IPR006700">
    <property type="entry name" value="RsmE"/>
</dbReference>
<dbReference type="NCBIfam" id="TIGR00046">
    <property type="entry name" value="RsmE family RNA methyltransferase"/>
    <property type="match status" value="1"/>
</dbReference>
<dbReference type="EC" id="2.1.1.193" evidence="10"/>
<sequence>MARRDSTQRGPRDLGRFFVESATAGPAADGSVPRLEGQEVEHALRVLRAQPGDLLTGLDGRGHRWPLRVVRAERRDLVLEPAGEPEREPGPGEPGAPLPPIHVAVALPRSGRLEPMLDRLTQLGVARIEPLRCAWTGPGERWPRPERLTRVLREATKQSGRAWLPELAEPAEVERWQPPGGSACAVLHPTAEQPLLSWARGLTAAPGDPICLVIGPEGGFQTQELEALAASGAAPVRLGPHVLRIETAAEAAASVLIACLLAPG</sequence>
<evidence type="ECO:0000313" key="15">
    <source>
        <dbReference type="Proteomes" id="UP000316921"/>
    </source>
</evidence>
<keyword evidence="6 10" id="KW-0808">Transferase</keyword>